<keyword evidence="3" id="KW-1185">Reference proteome</keyword>
<dbReference type="EMBL" id="BMAO01004011">
    <property type="protein sequence ID" value="GFQ91638.1"/>
    <property type="molecule type" value="Genomic_DNA"/>
</dbReference>
<dbReference type="Pfam" id="PF13843">
    <property type="entry name" value="DDE_Tnp_1_7"/>
    <property type="match status" value="1"/>
</dbReference>
<dbReference type="PANTHER" id="PTHR46599">
    <property type="entry name" value="PIGGYBAC TRANSPOSABLE ELEMENT-DERIVED PROTEIN 4"/>
    <property type="match status" value="1"/>
</dbReference>
<dbReference type="InterPro" id="IPR029526">
    <property type="entry name" value="PGBD"/>
</dbReference>
<feature type="domain" description="PiggyBac transposable element-derived protein" evidence="1">
    <location>
        <begin position="8"/>
        <end position="86"/>
    </location>
</feature>
<dbReference type="PANTHER" id="PTHR46599:SF3">
    <property type="entry name" value="PIGGYBAC TRANSPOSABLE ELEMENT-DERIVED PROTEIN 4"/>
    <property type="match status" value="1"/>
</dbReference>
<dbReference type="AlphaFoldDB" id="A0A8X6L2R7"/>
<evidence type="ECO:0000313" key="3">
    <source>
        <dbReference type="Proteomes" id="UP000887116"/>
    </source>
</evidence>
<organism evidence="2 3">
    <name type="scientific">Trichonephila clavata</name>
    <name type="common">Joro spider</name>
    <name type="synonym">Nephila clavata</name>
    <dbReference type="NCBI Taxonomy" id="2740835"/>
    <lineage>
        <taxon>Eukaryota</taxon>
        <taxon>Metazoa</taxon>
        <taxon>Ecdysozoa</taxon>
        <taxon>Arthropoda</taxon>
        <taxon>Chelicerata</taxon>
        <taxon>Arachnida</taxon>
        <taxon>Araneae</taxon>
        <taxon>Araneomorphae</taxon>
        <taxon>Entelegynae</taxon>
        <taxon>Araneoidea</taxon>
        <taxon>Nephilidae</taxon>
        <taxon>Trichonephila</taxon>
    </lineage>
</organism>
<comment type="caution">
    <text evidence="2">The sequence shown here is derived from an EMBL/GenBank/DDBJ whole genome shotgun (WGS) entry which is preliminary data.</text>
</comment>
<proteinExistence type="predicted"/>
<sequence length="139" mass="16401">MSQQFNVIMMLINCHEAKYAKVNRTMKDGSKEEFDCPVAIEFYNKIIRGVDLADQMTNVYGLDRKSCKWWKKFFFHLLMSAVVNSWIAYCELKHRKTPLLDFIVPLAEALMASGKLNAEYQRRRRTRRPYKLSQSLLNV</sequence>
<dbReference type="Proteomes" id="UP000887116">
    <property type="component" value="Unassembled WGS sequence"/>
</dbReference>
<name>A0A8X6L2R7_TRICU</name>
<reference evidence="2" key="1">
    <citation type="submission" date="2020-07" db="EMBL/GenBank/DDBJ databases">
        <title>Multicomponent nature underlies the extraordinary mechanical properties of spider dragline silk.</title>
        <authorList>
            <person name="Kono N."/>
            <person name="Nakamura H."/>
            <person name="Mori M."/>
            <person name="Yoshida Y."/>
            <person name="Ohtoshi R."/>
            <person name="Malay A.D."/>
            <person name="Moran D.A.P."/>
            <person name="Tomita M."/>
            <person name="Numata K."/>
            <person name="Arakawa K."/>
        </authorList>
    </citation>
    <scope>NUCLEOTIDE SEQUENCE</scope>
</reference>
<accession>A0A8X6L2R7</accession>
<protein>
    <submittedName>
        <fullName evidence="2">Rho guanine nucleotide exchange factor 10-like protein</fullName>
    </submittedName>
</protein>
<evidence type="ECO:0000313" key="2">
    <source>
        <dbReference type="EMBL" id="GFQ91638.1"/>
    </source>
</evidence>
<gene>
    <name evidence="2" type="primary">X975_25666</name>
    <name evidence="2" type="ORF">TNCT_314191</name>
</gene>
<evidence type="ECO:0000259" key="1">
    <source>
        <dbReference type="Pfam" id="PF13843"/>
    </source>
</evidence>
<dbReference type="OrthoDB" id="6437726at2759"/>